<evidence type="ECO:0000313" key="3">
    <source>
        <dbReference type="EMBL" id="SDB42244.1"/>
    </source>
</evidence>
<dbReference type="PANTHER" id="PTHR30160">
    <property type="entry name" value="TETRAACYLDISACCHARIDE 4'-KINASE-RELATED"/>
    <property type="match status" value="1"/>
</dbReference>
<name>A0A1G6DAP0_9BACT</name>
<dbReference type="GO" id="GO:0008713">
    <property type="term" value="F:ADP-heptose-lipopolysaccharide heptosyltransferase activity"/>
    <property type="evidence" value="ECO:0007669"/>
    <property type="project" value="TreeGrafter"/>
</dbReference>
<dbReference type="EMBL" id="FMXO01000011">
    <property type="protein sequence ID" value="SDB42244.1"/>
    <property type="molecule type" value="Genomic_DNA"/>
</dbReference>
<dbReference type="OrthoDB" id="9795016at2"/>
<dbReference type="AlphaFoldDB" id="A0A1G6DAP0"/>
<dbReference type="CDD" id="cd03789">
    <property type="entry name" value="GT9_LPS_heptosyltransferase"/>
    <property type="match status" value="1"/>
</dbReference>
<dbReference type="Proteomes" id="UP000198771">
    <property type="component" value="Unassembled WGS sequence"/>
</dbReference>
<dbReference type="Gene3D" id="3.40.50.2000">
    <property type="entry name" value="Glycogen Phosphorylase B"/>
    <property type="match status" value="2"/>
</dbReference>
<organism evidence="3 4">
    <name type="scientific">Desulfonatronum thiosulfatophilum</name>
    <dbReference type="NCBI Taxonomy" id="617002"/>
    <lineage>
        <taxon>Bacteria</taxon>
        <taxon>Pseudomonadati</taxon>
        <taxon>Thermodesulfobacteriota</taxon>
        <taxon>Desulfovibrionia</taxon>
        <taxon>Desulfovibrionales</taxon>
        <taxon>Desulfonatronaceae</taxon>
        <taxon>Desulfonatronum</taxon>
    </lineage>
</organism>
<keyword evidence="2 3" id="KW-0808">Transferase</keyword>
<proteinExistence type="predicted"/>
<reference evidence="3 4" key="1">
    <citation type="submission" date="2016-10" db="EMBL/GenBank/DDBJ databases">
        <authorList>
            <person name="de Groot N.N."/>
        </authorList>
    </citation>
    <scope>NUCLEOTIDE SEQUENCE [LARGE SCALE GENOMIC DNA]</scope>
    <source>
        <strain evidence="3 4">ASO4-2</strain>
    </source>
</reference>
<accession>A0A1G6DAP0</accession>
<protein>
    <submittedName>
        <fullName evidence="3">ADP-heptose:LPS heptosyltransferase</fullName>
    </submittedName>
</protein>
<keyword evidence="1" id="KW-0328">Glycosyltransferase</keyword>
<dbReference type="SUPFAM" id="SSF53756">
    <property type="entry name" value="UDP-Glycosyltransferase/glycogen phosphorylase"/>
    <property type="match status" value="1"/>
</dbReference>
<gene>
    <name evidence="3" type="ORF">SAMN05660653_02012</name>
</gene>
<dbReference type="STRING" id="617002.SAMN05660653_02012"/>
<dbReference type="GO" id="GO:0005829">
    <property type="term" value="C:cytosol"/>
    <property type="evidence" value="ECO:0007669"/>
    <property type="project" value="TreeGrafter"/>
</dbReference>
<dbReference type="RefSeq" id="WP_092120922.1">
    <property type="nucleotide sequence ID" value="NZ_FMXO01000011.1"/>
</dbReference>
<dbReference type="Pfam" id="PF01075">
    <property type="entry name" value="Glyco_transf_9"/>
    <property type="match status" value="1"/>
</dbReference>
<dbReference type="InterPro" id="IPR051199">
    <property type="entry name" value="LPS_LOS_Heptosyltrfase"/>
</dbReference>
<evidence type="ECO:0000256" key="1">
    <source>
        <dbReference type="ARBA" id="ARBA00022676"/>
    </source>
</evidence>
<evidence type="ECO:0000256" key="2">
    <source>
        <dbReference type="ARBA" id="ARBA00022679"/>
    </source>
</evidence>
<sequence length="312" mass="35182">MSTDSTILLIHRGGLGDFLMAWPAMWNICVRFSNSRIYWIGPQSRLHWLRPLGVQPSPRDLQQVFDSLFGREDWPEEFGETRIFWFVLDAHPPVPDHPNLHILPGIPPETEEQKIDIPLIPPRESYLQHLDRLGIHGDGSWQAAWRDLFGRRSGQAIPGNGVLLFPGAGHVIKQWSVVQFFELADWLEKQGRVVRFVLGPAETDRGMDIRDFPVICPNTLEELQNLLQHAEFVVGNDSGPMHLAGMLGVPGVVLFGPASEKQWGPPGLRPVGLDLSCRPCTLAGRITCGNPACMQGITQDMVRREIERLWKF</sequence>
<dbReference type="InterPro" id="IPR002201">
    <property type="entry name" value="Glyco_trans_9"/>
</dbReference>
<evidence type="ECO:0000313" key="4">
    <source>
        <dbReference type="Proteomes" id="UP000198771"/>
    </source>
</evidence>
<keyword evidence="4" id="KW-1185">Reference proteome</keyword>
<dbReference type="GO" id="GO:0009244">
    <property type="term" value="P:lipopolysaccharide core region biosynthetic process"/>
    <property type="evidence" value="ECO:0007669"/>
    <property type="project" value="TreeGrafter"/>
</dbReference>